<feature type="modified residue" description="4-aspartylphosphate" evidence="2">
    <location>
        <position position="56"/>
    </location>
</feature>
<dbReference type="RefSeq" id="WP_078228639.1">
    <property type="nucleotide sequence ID" value="NZ_CAIJDP010000082.1"/>
</dbReference>
<dbReference type="InterPro" id="IPR001789">
    <property type="entry name" value="Sig_transdc_resp-reg_receiver"/>
</dbReference>
<dbReference type="EMBL" id="CAIJDP010000082">
    <property type="protein sequence ID" value="CAD0007315.1"/>
    <property type="molecule type" value="Genomic_DNA"/>
</dbReference>
<dbReference type="InterPro" id="IPR050595">
    <property type="entry name" value="Bact_response_regulator"/>
</dbReference>
<evidence type="ECO:0000256" key="2">
    <source>
        <dbReference type="PROSITE-ProRule" id="PRU00169"/>
    </source>
</evidence>
<gene>
    <name evidence="4" type="ORF">FLAT13_03778</name>
</gene>
<evidence type="ECO:0000313" key="4">
    <source>
        <dbReference type="EMBL" id="CAD0007315.1"/>
    </source>
</evidence>
<dbReference type="SMART" id="SM00448">
    <property type="entry name" value="REC"/>
    <property type="match status" value="1"/>
</dbReference>
<keyword evidence="1 2" id="KW-0597">Phosphoprotein</keyword>
<dbReference type="Proteomes" id="UP000530060">
    <property type="component" value="Unassembled WGS sequence"/>
</dbReference>
<dbReference type="Pfam" id="PF00072">
    <property type="entry name" value="Response_reg"/>
    <property type="match status" value="1"/>
</dbReference>
<reference evidence="4 5" key="1">
    <citation type="submission" date="2020-06" db="EMBL/GenBank/DDBJ databases">
        <authorList>
            <person name="Criscuolo A."/>
        </authorList>
    </citation>
    <scope>NUCLEOTIDE SEQUENCE [LARGE SCALE GENOMIC DNA]</scope>
    <source>
        <strain evidence="5">CIP 111411</strain>
    </source>
</reference>
<dbReference type="InterPro" id="IPR011006">
    <property type="entry name" value="CheY-like_superfamily"/>
</dbReference>
<dbReference type="PANTHER" id="PTHR44591">
    <property type="entry name" value="STRESS RESPONSE REGULATOR PROTEIN 1"/>
    <property type="match status" value="1"/>
</dbReference>
<protein>
    <submittedName>
        <fullName evidence="4">Response regulator</fullName>
    </submittedName>
</protein>
<evidence type="ECO:0000313" key="5">
    <source>
        <dbReference type="Proteomes" id="UP000530060"/>
    </source>
</evidence>
<dbReference type="Gene3D" id="3.40.50.2300">
    <property type="match status" value="1"/>
</dbReference>
<evidence type="ECO:0000256" key="1">
    <source>
        <dbReference type="ARBA" id="ARBA00022553"/>
    </source>
</evidence>
<accession>A0A6V6Z6P9</accession>
<feature type="domain" description="Response regulatory" evidence="3">
    <location>
        <begin position="7"/>
        <end position="123"/>
    </location>
</feature>
<sequence>MKNSNLKILIAEDDVLTTKILEYILEKDGYEVTSCPNGIIAIEKIAEFLPNLIITDIILPFRSGLEIIDYSKENFEHIPIIVLSCLGVEEERIILKAFNLGADDFVYKPFNPNELLLRIKRLITAQKND</sequence>
<name>A0A6V6Z6P9_9FLAO</name>
<keyword evidence="5" id="KW-1185">Reference proteome</keyword>
<dbReference type="SUPFAM" id="SSF52172">
    <property type="entry name" value="CheY-like"/>
    <property type="match status" value="1"/>
</dbReference>
<evidence type="ECO:0000259" key="3">
    <source>
        <dbReference type="PROSITE" id="PS50110"/>
    </source>
</evidence>
<dbReference type="PANTHER" id="PTHR44591:SF3">
    <property type="entry name" value="RESPONSE REGULATORY DOMAIN-CONTAINING PROTEIN"/>
    <property type="match status" value="1"/>
</dbReference>
<organism evidence="4 5">
    <name type="scientific">Flavobacterium salmonis</name>
    <dbReference type="NCBI Taxonomy" id="2654844"/>
    <lineage>
        <taxon>Bacteria</taxon>
        <taxon>Pseudomonadati</taxon>
        <taxon>Bacteroidota</taxon>
        <taxon>Flavobacteriia</taxon>
        <taxon>Flavobacteriales</taxon>
        <taxon>Flavobacteriaceae</taxon>
        <taxon>Flavobacterium</taxon>
    </lineage>
</organism>
<comment type="caution">
    <text evidence="4">The sequence shown here is derived from an EMBL/GenBank/DDBJ whole genome shotgun (WGS) entry which is preliminary data.</text>
</comment>
<dbReference type="CDD" id="cd17574">
    <property type="entry name" value="REC_OmpR"/>
    <property type="match status" value="1"/>
</dbReference>
<dbReference type="PROSITE" id="PS50110">
    <property type="entry name" value="RESPONSE_REGULATORY"/>
    <property type="match status" value="1"/>
</dbReference>
<proteinExistence type="predicted"/>
<dbReference type="GO" id="GO:0000160">
    <property type="term" value="P:phosphorelay signal transduction system"/>
    <property type="evidence" value="ECO:0007669"/>
    <property type="project" value="InterPro"/>
</dbReference>
<dbReference type="AlphaFoldDB" id="A0A6V6Z6P9"/>